<dbReference type="SMART" id="SM00028">
    <property type="entry name" value="TPR"/>
    <property type="match status" value="4"/>
</dbReference>
<dbReference type="PROSITE" id="PS50005">
    <property type="entry name" value="TPR"/>
    <property type="match status" value="1"/>
</dbReference>
<evidence type="ECO:0000256" key="1">
    <source>
        <dbReference type="ARBA" id="ARBA00004922"/>
    </source>
</evidence>
<dbReference type="InterPro" id="IPR019734">
    <property type="entry name" value="TPR_rpt"/>
</dbReference>
<evidence type="ECO:0000256" key="7">
    <source>
        <dbReference type="ARBA" id="ARBA00022803"/>
    </source>
</evidence>
<dbReference type="Gene3D" id="3.40.50.2000">
    <property type="entry name" value="Glycogen Phosphorylase B"/>
    <property type="match status" value="1"/>
</dbReference>
<dbReference type="PANTHER" id="PTHR44998:SF1">
    <property type="entry name" value="UDP-N-ACETYLGLUCOSAMINE--PEPTIDE N-ACETYLGLUCOSAMINYLTRANSFERASE 110 KDA SUBUNIT"/>
    <property type="match status" value="1"/>
</dbReference>
<dbReference type="EC" id="2.4.1.255" evidence="3"/>
<keyword evidence="5" id="KW-0808">Transferase</keyword>
<dbReference type="InterPro" id="IPR029489">
    <property type="entry name" value="OGT/SEC/SPY_C"/>
</dbReference>
<comment type="caution">
    <text evidence="10">The sequence shown here is derived from an EMBL/GenBank/DDBJ whole genome shotgun (WGS) entry which is preliminary data.</text>
</comment>
<evidence type="ECO:0000313" key="11">
    <source>
        <dbReference type="Proteomes" id="UP001597302"/>
    </source>
</evidence>
<dbReference type="Pfam" id="PF13844">
    <property type="entry name" value="Glyco_transf_41"/>
    <property type="match status" value="2"/>
</dbReference>
<feature type="repeat" description="TPR" evidence="8">
    <location>
        <begin position="89"/>
        <end position="122"/>
    </location>
</feature>
<dbReference type="Gene3D" id="1.25.40.10">
    <property type="entry name" value="Tetratricopeptide repeat domain"/>
    <property type="match status" value="1"/>
</dbReference>
<feature type="domain" description="O-GlcNAc transferase C-terminal" evidence="9">
    <location>
        <begin position="333"/>
        <end position="492"/>
    </location>
</feature>
<feature type="domain" description="O-GlcNAc transferase C-terminal" evidence="9">
    <location>
        <begin position="501"/>
        <end position="684"/>
    </location>
</feature>
<evidence type="ECO:0000256" key="2">
    <source>
        <dbReference type="ARBA" id="ARBA00005386"/>
    </source>
</evidence>
<evidence type="ECO:0000256" key="4">
    <source>
        <dbReference type="ARBA" id="ARBA00022676"/>
    </source>
</evidence>
<dbReference type="SUPFAM" id="SSF53756">
    <property type="entry name" value="UDP-Glycosyltransferase/glycogen phosphorylase"/>
    <property type="match status" value="1"/>
</dbReference>
<protein>
    <recommendedName>
        <fullName evidence="3">protein O-GlcNAc transferase</fullName>
        <ecNumber evidence="3">2.4.1.255</ecNumber>
    </recommendedName>
</protein>
<evidence type="ECO:0000256" key="8">
    <source>
        <dbReference type="PROSITE-ProRule" id="PRU00339"/>
    </source>
</evidence>
<name>A0ABW4E2K2_9RHOB</name>
<organism evidence="10 11">
    <name type="scientific">Paracoccus nototheniae</name>
    <dbReference type="NCBI Taxonomy" id="2489002"/>
    <lineage>
        <taxon>Bacteria</taxon>
        <taxon>Pseudomonadati</taxon>
        <taxon>Pseudomonadota</taxon>
        <taxon>Alphaproteobacteria</taxon>
        <taxon>Rhodobacterales</taxon>
        <taxon>Paracoccaceae</taxon>
        <taxon>Paracoccus</taxon>
    </lineage>
</organism>
<evidence type="ECO:0000256" key="5">
    <source>
        <dbReference type="ARBA" id="ARBA00022679"/>
    </source>
</evidence>
<dbReference type="EMBL" id="JBHTOQ010000035">
    <property type="protein sequence ID" value="MFD1482706.1"/>
    <property type="molecule type" value="Genomic_DNA"/>
</dbReference>
<dbReference type="PANTHER" id="PTHR44998">
    <property type="match status" value="1"/>
</dbReference>
<evidence type="ECO:0000256" key="3">
    <source>
        <dbReference type="ARBA" id="ARBA00011970"/>
    </source>
</evidence>
<dbReference type="Gene3D" id="3.40.50.11380">
    <property type="match status" value="1"/>
</dbReference>
<keyword evidence="4" id="KW-0328">Glycosyltransferase</keyword>
<keyword evidence="11" id="KW-1185">Reference proteome</keyword>
<dbReference type="InterPro" id="IPR011990">
    <property type="entry name" value="TPR-like_helical_dom_sf"/>
</dbReference>
<dbReference type="Pfam" id="PF13181">
    <property type="entry name" value="TPR_8"/>
    <property type="match status" value="1"/>
</dbReference>
<comment type="similarity">
    <text evidence="2">Belongs to the glycosyltransferase 41 family. O-GlcNAc transferase subfamily.</text>
</comment>
<proteinExistence type="inferred from homology"/>
<dbReference type="Proteomes" id="UP001597302">
    <property type="component" value="Unassembled WGS sequence"/>
</dbReference>
<evidence type="ECO:0000313" key="10">
    <source>
        <dbReference type="EMBL" id="MFD1482706.1"/>
    </source>
</evidence>
<dbReference type="Pfam" id="PF13432">
    <property type="entry name" value="TPR_16"/>
    <property type="match status" value="2"/>
</dbReference>
<evidence type="ECO:0000259" key="9">
    <source>
        <dbReference type="Pfam" id="PF13844"/>
    </source>
</evidence>
<accession>A0ABW4E2K2</accession>
<evidence type="ECO:0000256" key="6">
    <source>
        <dbReference type="ARBA" id="ARBA00022737"/>
    </source>
</evidence>
<keyword evidence="7 8" id="KW-0802">TPR repeat</keyword>
<sequence>MSIERQLIKARSFARSGDTGAARKALGAILNDHPANRRAQQALAQLTAGTAPGAAAAGLARIASLSAEGNPAAAFAMARDLAKRFPKSAPLWTVMGYLALKLSDADTAHSCFMTALSLDPQAADPLIGLAKVHEDRDQIRHAIACLELAVDKDPAHAQAQWRLATLYARIECPDVALVHYRHAIALLPDQPQPSESCAMMLKKLGRFDESMAMLTAAMDRWPDRFQPPFLAGIVSEAARNIPAALSWFERADRIRPNDRAVLGMIKNRAQIADWREWPRQADLVARLGQRDPDLNPGPIISLTDDPMVQRAHAERASGTLMPPTARALAARPVAADGRLRIGYFSSDFEKHATMVLMAGLFEHHDRSRFEIFAYSYGKEDDSPSRRRLVAAVEHFCDIRKMTDADIAARARRDGIDIAIDLKGYTADNRMAIFADRAAPVQMSWLGWPGTLGSDAFDYAIVDGVTVPDRFRAGFSESVIRMPDSYQINDDARPLPGPALPRAEYGLPPNGFVFCCFNAIYKISPREFDIWMRLLDKVEGSVLWLLKDNPWAETHLRAEAGRRGVDADRLVFAAKAPLHDHLRRHAAADLFLDTFIYNAHTTCSDALWAGLPVLTMPGRHFASRVAASLLCAAGQPGLIAAEEAAYERMALTLARSLDRLAAIRRQLIADRPVSALFDTRRFVRHLETAFEITAERSRAGLAPVDLDVPAAARSADRAV</sequence>
<comment type="pathway">
    <text evidence="1">Protein modification; protein glycosylation.</text>
</comment>
<dbReference type="SUPFAM" id="SSF48452">
    <property type="entry name" value="TPR-like"/>
    <property type="match status" value="2"/>
</dbReference>
<gene>
    <name evidence="10" type="ORF">ACFQ5P_15530</name>
</gene>
<dbReference type="RefSeq" id="WP_165571184.1">
    <property type="nucleotide sequence ID" value="NZ_CBCSAJ010000063.1"/>
</dbReference>
<keyword evidence="6" id="KW-0677">Repeat</keyword>
<reference evidence="11" key="1">
    <citation type="journal article" date="2019" name="Int. J. Syst. Evol. Microbiol.">
        <title>The Global Catalogue of Microorganisms (GCM) 10K type strain sequencing project: providing services to taxonomists for standard genome sequencing and annotation.</title>
        <authorList>
            <consortium name="The Broad Institute Genomics Platform"/>
            <consortium name="The Broad Institute Genome Sequencing Center for Infectious Disease"/>
            <person name="Wu L."/>
            <person name="Ma J."/>
        </authorList>
    </citation>
    <scope>NUCLEOTIDE SEQUENCE [LARGE SCALE GENOMIC DNA]</scope>
    <source>
        <strain evidence="11">CCM 8875</strain>
    </source>
</reference>